<reference evidence="3 4" key="1">
    <citation type="submission" date="2019-01" db="EMBL/GenBank/DDBJ databases">
        <title>Leucobacter muris sp. nov. isolated from the nose of a laboratory mouse.</title>
        <authorList>
            <person name="Benga L."/>
            <person name="Sproeer C."/>
            <person name="Schumann P."/>
            <person name="Verbarg S."/>
            <person name="Bunk B."/>
            <person name="Engelhardt E."/>
            <person name="Benten P.M."/>
            <person name="Sager M."/>
        </authorList>
    </citation>
    <scope>NUCLEOTIDE SEQUENCE [LARGE SCALE GENOMIC DNA]</scope>
    <source>
        <strain evidence="3 4">DSM 101948</strain>
    </source>
</reference>
<organism evidence="3 4">
    <name type="scientific">Leucobacter muris</name>
    <dbReference type="NCBI Taxonomy" id="1935379"/>
    <lineage>
        <taxon>Bacteria</taxon>
        <taxon>Bacillati</taxon>
        <taxon>Actinomycetota</taxon>
        <taxon>Actinomycetes</taxon>
        <taxon>Micrococcales</taxon>
        <taxon>Microbacteriaceae</taxon>
        <taxon>Leucobacter</taxon>
    </lineage>
</organism>
<protein>
    <recommendedName>
        <fullName evidence="5">Cellulose synthase subunit</fullName>
    </recommendedName>
</protein>
<sequence length="532" mass="53838">MVTGGDPELLGAGLSAVAAAAHRLGNGSSVSLDAPAAEEVSPVEQRVIAFEAGNGPAATRIDADDRGVPRLIVSGAPEELATAAAALGSAGLPLASAAQTEGLASAAATHPDDALSLTLDELGTASVSLRGYGVTDSFISVPQDAFGGPVDGYTLHLTGAVSTIEPVTIASAEVLWNDVLVDTLPVDAAEPPIDREIEIPASSVEASNGLVVRLTAVAAGGECIDESLLPQVRLDLDTRASTVTAHRGQAARPGFDRFPQTLGGALTVATGSDSPSTAEVQAAGSVVAALQRVSSRQLAITVDSAQQLIDSSRPGLLVGATAEQANALRTPLRLDRFRTLAPSGSTELTVAVDQPYAALMALESGDRDLLVVGGWAPEGSAPDDLIASVTGDLDGTDWYSLSGVLRFQAEGDDEPELLDINAVVPQQEYRDDYTWLAWAAAGALVLLLVIVAIAAASRRRRLVATRQVEAEAASAASTTQVGAAEEGSAGTRSAAAVDPDAVAAAPTGDSAVGADAAVDPGADEAERRTDGS</sequence>
<feature type="region of interest" description="Disordered" evidence="1">
    <location>
        <begin position="474"/>
        <end position="532"/>
    </location>
</feature>
<evidence type="ECO:0000256" key="2">
    <source>
        <dbReference type="SAM" id="Phobius"/>
    </source>
</evidence>
<evidence type="ECO:0000256" key="1">
    <source>
        <dbReference type="SAM" id="MobiDB-lite"/>
    </source>
</evidence>
<evidence type="ECO:0000313" key="4">
    <source>
        <dbReference type="Proteomes" id="UP000285768"/>
    </source>
</evidence>
<dbReference type="EMBL" id="CP035037">
    <property type="protein sequence ID" value="QAB18162.1"/>
    <property type="molecule type" value="Genomic_DNA"/>
</dbReference>
<evidence type="ECO:0008006" key="5">
    <source>
        <dbReference type="Google" id="ProtNLM"/>
    </source>
</evidence>
<accession>A0ABX5QGF2</accession>
<dbReference type="Gene3D" id="2.60.120.260">
    <property type="entry name" value="Galactose-binding domain-like"/>
    <property type="match status" value="1"/>
</dbReference>
<keyword evidence="4" id="KW-1185">Reference proteome</keyword>
<keyword evidence="2" id="KW-0472">Membrane</keyword>
<proteinExistence type="predicted"/>
<evidence type="ECO:0000313" key="3">
    <source>
        <dbReference type="EMBL" id="QAB18162.1"/>
    </source>
</evidence>
<gene>
    <name evidence="3" type="ORF">Leucomu_09735</name>
</gene>
<name>A0ABX5QGF2_9MICO</name>
<feature type="transmembrane region" description="Helical" evidence="2">
    <location>
        <begin position="435"/>
        <end position="456"/>
    </location>
</feature>
<keyword evidence="2" id="KW-0812">Transmembrane</keyword>
<feature type="compositionally biased region" description="Low complexity" evidence="1">
    <location>
        <begin position="494"/>
        <end position="520"/>
    </location>
</feature>
<keyword evidence="2" id="KW-1133">Transmembrane helix</keyword>
<dbReference type="Proteomes" id="UP000285768">
    <property type="component" value="Chromosome"/>
</dbReference>
<dbReference type="RefSeq" id="WP_128387093.1">
    <property type="nucleotide sequence ID" value="NZ_CP035037.1"/>
</dbReference>